<name>A0ABP9VLQ2_9BACT</name>
<dbReference type="PANTHER" id="PTHR47381:SF3">
    <property type="entry name" value="ALPHA_BETA-HYDROLASES SUPERFAMILY PROTEIN"/>
    <property type="match status" value="1"/>
</dbReference>
<feature type="signal peptide" evidence="1">
    <location>
        <begin position="1"/>
        <end position="22"/>
    </location>
</feature>
<evidence type="ECO:0000313" key="3">
    <source>
        <dbReference type="EMBL" id="GAA5506087.1"/>
    </source>
</evidence>
<evidence type="ECO:0000313" key="4">
    <source>
        <dbReference type="Proteomes" id="UP001416858"/>
    </source>
</evidence>
<dbReference type="RefSeq" id="WP_345683048.1">
    <property type="nucleotide sequence ID" value="NZ_BAABRO010000002.1"/>
</dbReference>
<feature type="domain" description="Xaa-Pro dipeptidyl-peptidase-like" evidence="2">
    <location>
        <begin position="134"/>
        <end position="283"/>
    </location>
</feature>
<sequence>MHSRIRTAAAYCLLFFAAYANAADPRDTANKPDTKTIVDTESIVDTGRGDQLVNEYFRRETEFISATTFADIKTLDDWEQRRDGYRDQLHEMLGLSPLPERTPLSPVVTGSATAEDVVVENVHFQSMPGLYVTGNLYRPAKQDGPLPAILYVCGHGKVKKDGISYGNKTYYQYHGGWFARNGYVCLTIDTIQLGEIEGIHHGTYREGAWWWNNRGYTPAGVEAWNGIRALDYLQSRPEVDGERLGVTGRSGGGAYSWYIAALDERVKAAVPVAGITSLENHVVDGCVEGHCDCMYMVNTYRWDYPMVAALIAPRPLLISNTDKDSIFPLDGVVDVYSKVRSIYKLYDQEKNIGLHITEGPHTDTQELRIHAFRWFNRHLRSDNALINTTATPLFEIEQLKVFDSLPHDERVTSIDETFVPQWDSKTSGKTNKSTSEQHDQCISLLKSKTFGGWPAVAESLDTKTIAEQQIDGMNVAAIEFTSQSPYRLPLFTVAPASSEQATMVNVVVLDQQSWQRVATGLAVAMPQRFRGVTADNETWKQLRDDSLVAPTVYVAPRGVGFTEWTRDPVRRTHIRRRFMLLGQTAAGMQIYDVLRALQAIETLPAFESAKWTLHGRAESAAWSLLASLFNDRVNKLSLADLPITNRDAPDLLNISKFTEMSQIAAMAANRVQKMEISGSNVEQWKAEFSEIKNEDLGVTFSNDLSNGR</sequence>
<evidence type="ECO:0000256" key="1">
    <source>
        <dbReference type="SAM" id="SignalP"/>
    </source>
</evidence>
<dbReference type="Pfam" id="PF02129">
    <property type="entry name" value="Peptidase_S15"/>
    <property type="match status" value="1"/>
</dbReference>
<dbReference type="Gene3D" id="3.40.50.1820">
    <property type="entry name" value="alpha/beta hydrolase"/>
    <property type="match status" value="2"/>
</dbReference>
<dbReference type="InterPro" id="IPR029058">
    <property type="entry name" value="AB_hydrolase_fold"/>
</dbReference>
<keyword evidence="4" id="KW-1185">Reference proteome</keyword>
<dbReference type="Proteomes" id="UP001416858">
    <property type="component" value="Unassembled WGS sequence"/>
</dbReference>
<organism evidence="3 4">
    <name type="scientific">Novipirellula caenicola</name>
    <dbReference type="NCBI Taxonomy" id="1536901"/>
    <lineage>
        <taxon>Bacteria</taxon>
        <taxon>Pseudomonadati</taxon>
        <taxon>Planctomycetota</taxon>
        <taxon>Planctomycetia</taxon>
        <taxon>Pirellulales</taxon>
        <taxon>Pirellulaceae</taxon>
        <taxon>Novipirellula</taxon>
    </lineage>
</organism>
<feature type="chain" id="PRO_5045393389" description="Xaa-Pro dipeptidyl-peptidase-like domain-containing protein" evidence="1">
    <location>
        <begin position="23"/>
        <end position="708"/>
    </location>
</feature>
<dbReference type="PANTHER" id="PTHR47381">
    <property type="entry name" value="ALPHA/BETA-HYDROLASES SUPERFAMILY PROTEIN"/>
    <property type="match status" value="1"/>
</dbReference>
<protein>
    <recommendedName>
        <fullName evidence="2">Xaa-Pro dipeptidyl-peptidase-like domain-containing protein</fullName>
    </recommendedName>
</protein>
<dbReference type="InterPro" id="IPR000383">
    <property type="entry name" value="Xaa-Pro-like_dom"/>
</dbReference>
<reference evidence="3 4" key="1">
    <citation type="submission" date="2024-02" db="EMBL/GenBank/DDBJ databases">
        <title>Rhodopirellula caenicola NBRC 110016.</title>
        <authorList>
            <person name="Ichikawa N."/>
            <person name="Katano-Makiyama Y."/>
            <person name="Hidaka K."/>
        </authorList>
    </citation>
    <scope>NUCLEOTIDE SEQUENCE [LARGE SCALE GENOMIC DNA]</scope>
    <source>
        <strain evidence="3 4">NBRC 110016</strain>
    </source>
</reference>
<comment type="caution">
    <text evidence="3">The sequence shown here is derived from an EMBL/GenBank/DDBJ whole genome shotgun (WGS) entry which is preliminary data.</text>
</comment>
<proteinExistence type="predicted"/>
<accession>A0ABP9VLQ2</accession>
<dbReference type="EMBL" id="BAABRO010000002">
    <property type="protein sequence ID" value="GAA5506087.1"/>
    <property type="molecule type" value="Genomic_DNA"/>
</dbReference>
<gene>
    <name evidence="3" type="ORF">Rcae01_01537</name>
</gene>
<evidence type="ECO:0000259" key="2">
    <source>
        <dbReference type="Pfam" id="PF02129"/>
    </source>
</evidence>
<dbReference type="SUPFAM" id="SSF53474">
    <property type="entry name" value="alpha/beta-Hydrolases"/>
    <property type="match status" value="1"/>
</dbReference>
<keyword evidence="1" id="KW-0732">Signal</keyword>